<protein>
    <submittedName>
        <fullName evidence="1">Predicted protein</fullName>
    </submittedName>
</protein>
<dbReference type="AlphaFoldDB" id="D7KTR0"/>
<reference evidence="2" key="1">
    <citation type="journal article" date="2011" name="Nat. Genet.">
        <title>The Arabidopsis lyrata genome sequence and the basis of rapid genome size change.</title>
        <authorList>
            <person name="Hu T.T."/>
            <person name="Pattyn P."/>
            <person name="Bakker E.G."/>
            <person name="Cao J."/>
            <person name="Cheng J.-F."/>
            <person name="Clark R.M."/>
            <person name="Fahlgren N."/>
            <person name="Fawcett J.A."/>
            <person name="Grimwood J."/>
            <person name="Gundlach H."/>
            <person name="Haberer G."/>
            <person name="Hollister J.D."/>
            <person name="Ossowski S."/>
            <person name="Ottilar R.P."/>
            <person name="Salamov A.A."/>
            <person name="Schneeberger K."/>
            <person name="Spannagl M."/>
            <person name="Wang X."/>
            <person name="Yang L."/>
            <person name="Nasrallah M.E."/>
            <person name="Bergelson J."/>
            <person name="Carrington J.C."/>
            <person name="Gaut B.S."/>
            <person name="Schmutz J."/>
            <person name="Mayer K.F.X."/>
            <person name="Van de Peer Y."/>
            <person name="Grigoriev I.V."/>
            <person name="Nordborg M."/>
            <person name="Weigel D."/>
            <person name="Guo Y.-L."/>
        </authorList>
    </citation>
    <scope>NUCLEOTIDE SEQUENCE [LARGE SCALE GENOMIC DNA]</scope>
    <source>
        <strain evidence="2">cv. MN47</strain>
    </source>
</reference>
<evidence type="ECO:0000313" key="1">
    <source>
        <dbReference type="EMBL" id="EFH64762.1"/>
    </source>
</evidence>
<accession>D7KTR0</accession>
<sequence>MANVKDRLDELERGLGLVTEDLHKLRTDLSDKLRLMEEATTERHQRIEDSNTTLAESMRRLVETVTGLHEGVQQIPRVPPRPDQHLQVGRRDDVAAPVTAPVNHYRHIKLICRRSSSNRRCDRAKLVSGEPGALSQPWQEAPKTGEAKRGVDLRFPARFKLGEKSQCVTLTRSIPCFFLSISLS</sequence>
<keyword evidence="2" id="KW-1185">Reference proteome</keyword>
<proteinExistence type="predicted"/>
<dbReference type="Proteomes" id="UP000008694">
    <property type="component" value="Unassembled WGS sequence"/>
</dbReference>
<dbReference type="EMBL" id="GL348714">
    <property type="protein sequence ID" value="EFH64762.1"/>
    <property type="molecule type" value="Genomic_DNA"/>
</dbReference>
<dbReference type="Gramene" id="Al_scaffold_0002_1226">
    <property type="protein sequence ID" value="Al_scaffold_0002_1226"/>
    <property type="gene ID" value="Al_scaffold_0002_1226"/>
</dbReference>
<gene>
    <name evidence="1" type="ORF">ARALYDRAFT_676076</name>
</gene>
<evidence type="ECO:0000313" key="2">
    <source>
        <dbReference type="Proteomes" id="UP000008694"/>
    </source>
</evidence>
<dbReference type="HOGENOM" id="CLU_1470139_0_0_1"/>
<name>D7KTR0_ARALL</name>
<organism evidence="2">
    <name type="scientific">Arabidopsis lyrata subsp. lyrata</name>
    <name type="common">Lyre-leaved rock-cress</name>
    <dbReference type="NCBI Taxonomy" id="81972"/>
    <lineage>
        <taxon>Eukaryota</taxon>
        <taxon>Viridiplantae</taxon>
        <taxon>Streptophyta</taxon>
        <taxon>Embryophyta</taxon>
        <taxon>Tracheophyta</taxon>
        <taxon>Spermatophyta</taxon>
        <taxon>Magnoliopsida</taxon>
        <taxon>eudicotyledons</taxon>
        <taxon>Gunneridae</taxon>
        <taxon>Pentapetalae</taxon>
        <taxon>rosids</taxon>
        <taxon>malvids</taxon>
        <taxon>Brassicales</taxon>
        <taxon>Brassicaceae</taxon>
        <taxon>Camelineae</taxon>
        <taxon>Arabidopsis</taxon>
    </lineage>
</organism>